<proteinExistence type="inferred from homology"/>
<name>A0A9W8B330_9FUNG</name>
<protein>
    <submittedName>
        <fullName evidence="5">Cytochrome c oxidase subunit 6B</fullName>
    </submittedName>
</protein>
<evidence type="ECO:0000313" key="5">
    <source>
        <dbReference type="EMBL" id="KAJ1980942.1"/>
    </source>
</evidence>
<dbReference type="InterPro" id="IPR003213">
    <property type="entry name" value="Cyt_c_oxidase_su6B"/>
</dbReference>
<keyword evidence="4" id="KW-1015">Disulfide bond</keyword>
<evidence type="ECO:0000256" key="3">
    <source>
        <dbReference type="ARBA" id="ARBA00023128"/>
    </source>
</evidence>
<gene>
    <name evidence="5" type="primary">COX12</name>
    <name evidence="5" type="ORF">H4R34_002262</name>
</gene>
<keyword evidence="6" id="KW-1185">Reference proteome</keyword>
<evidence type="ECO:0000256" key="4">
    <source>
        <dbReference type="ARBA" id="ARBA00023157"/>
    </source>
</evidence>
<dbReference type="GO" id="GO:0045277">
    <property type="term" value="C:respiratory chain complex IV"/>
    <property type="evidence" value="ECO:0007669"/>
    <property type="project" value="InterPro"/>
</dbReference>
<dbReference type="EMBL" id="JANBQB010000144">
    <property type="protein sequence ID" value="KAJ1980942.1"/>
    <property type="molecule type" value="Genomic_DNA"/>
</dbReference>
<dbReference type="AlphaFoldDB" id="A0A9W8B330"/>
<dbReference type="InterPro" id="IPR048280">
    <property type="entry name" value="COX6B-like"/>
</dbReference>
<comment type="subcellular location">
    <subcellularLocation>
        <location evidence="1">Mitochondrion</location>
    </subcellularLocation>
</comment>
<dbReference type="PANTHER" id="PTHR46281:SF8">
    <property type="entry name" value="CYTOCHROME C OXIDASE SUBUNIT 12, MITOCHONDRIAL"/>
    <property type="match status" value="1"/>
</dbReference>
<keyword evidence="3" id="KW-0496">Mitochondrion</keyword>
<dbReference type="CDD" id="cd00926">
    <property type="entry name" value="Cyt_c_Oxidase_VIb"/>
    <property type="match status" value="1"/>
</dbReference>
<dbReference type="InterPro" id="IPR036549">
    <property type="entry name" value="CX6/COA6-like_sf"/>
</dbReference>
<dbReference type="Gene3D" id="1.10.10.140">
    <property type="entry name" value="Cytochrome c oxidase, subunit VIb"/>
    <property type="match status" value="1"/>
</dbReference>
<dbReference type="Pfam" id="PF02297">
    <property type="entry name" value="COX6B"/>
    <property type="match status" value="1"/>
</dbReference>
<dbReference type="GO" id="GO:0005739">
    <property type="term" value="C:mitochondrion"/>
    <property type="evidence" value="ECO:0007669"/>
    <property type="project" value="UniProtKB-SubCell"/>
</dbReference>
<dbReference type="Proteomes" id="UP001151582">
    <property type="component" value="Unassembled WGS sequence"/>
</dbReference>
<dbReference type="PANTHER" id="PTHR46281">
    <property type="entry name" value="CYTOCHROME C OXIDASE SUBUNIT 6B"/>
    <property type="match status" value="1"/>
</dbReference>
<dbReference type="OrthoDB" id="1107506at2759"/>
<organism evidence="5 6">
    <name type="scientific">Dimargaris verticillata</name>
    <dbReference type="NCBI Taxonomy" id="2761393"/>
    <lineage>
        <taxon>Eukaryota</taxon>
        <taxon>Fungi</taxon>
        <taxon>Fungi incertae sedis</taxon>
        <taxon>Zoopagomycota</taxon>
        <taxon>Kickxellomycotina</taxon>
        <taxon>Dimargaritomycetes</taxon>
        <taxon>Dimargaritales</taxon>
        <taxon>Dimargaritaceae</taxon>
        <taxon>Dimargaris</taxon>
    </lineage>
</organism>
<evidence type="ECO:0000256" key="2">
    <source>
        <dbReference type="ARBA" id="ARBA00006425"/>
    </source>
</evidence>
<sequence length="87" mass="10570">MEDEKQFKIKTAQFDARFPNTNQSKSCAQNYVDYYHCIEKRGKDFPLCKDFYHNFRSLCPDDWLEKWDNARNEDRSAFKLKPDEAYE</sequence>
<comment type="caution">
    <text evidence="5">The sequence shown here is derived from an EMBL/GenBank/DDBJ whole genome shotgun (WGS) entry which is preliminary data.</text>
</comment>
<comment type="similarity">
    <text evidence="2">Belongs to the cytochrome c oxidase subunit 6B family.</text>
</comment>
<reference evidence="5" key="1">
    <citation type="submission" date="2022-07" db="EMBL/GenBank/DDBJ databases">
        <title>Phylogenomic reconstructions and comparative analyses of Kickxellomycotina fungi.</title>
        <authorList>
            <person name="Reynolds N.K."/>
            <person name="Stajich J.E."/>
            <person name="Barry K."/>
            <person name="Grigoriev I.V."/>
            <person name="Crous P."/>
            <person name="Smith M.E."/>
        </authorList>
    </citation>
    <scope>NUCLEOTIDE SEQUENCE</scope>
    <source>
        <strain evidence="5">RSA 567</strain>
    </source>
</reference>
<evidence type="ECO:0000313" key="6">
    <source>
        <dbReference type="Proteomes" id="UP001151582"/>
    </source>
</evidence>
<accession>A0A9W8B330</accession>
<evidence type="ECO:0000256" key="1">
    <source>
        <dbReference type="ARBA" id="ARBA00004173"/>
    </source>
</evidence>
<dbReference type="SUPFAM" id="SSF47694">
    <property type="entry name" value="Cytochrome c oxidase subunit h"/>
    <property type="match status" value="1"/>
</dbReference>